<feature type="domain" description="PRC-barrel" evidence="3">
    <location>
        <begin position="49"/>
        <end position="108"/>
    </location>
</feature>
<keyword evidence="2" id="KW-0732">Signal</keyword>
<dbReference type="AlphaFoldDB" id="A0A936Z7P8"/>
<dbReference type="SUPFAM" id="SSF50346">
    <property type="entry name" value="PRC-barrel domain"/>
    <property type="match status" value="1"/>
</dbReference>
<feature type="region of interest" description="Disordered" evidence="1">
    <location>
        <begin position="120"/>
        <end position="188"/>
    </location>
</feature>
<sequence length="209" mass="21132">MRILHLLLPFVGATLVTVPVLAQPSQPTAPPAQTDTGGWITHLPPDQWQASKLEGLAVYSSNNGDKIGDITSLIFNSSGTVQAVLIGVGGYLGIGERNIAVPFDQIKFVNEPRVKTIGTTTGEAGLAGPSPGGGTVASPAATGTAAVPAGPNSPTNSNVAPSNEPAPAASGVLGQAATAKSGSSPDHAVLTMSITKDELQTVPEFRHAR</sequence>
<dbReference type="InterPro" id="IPR027275">
    <property type="entry name" value="PRC-brl_dom"/>
</dbReference>
<name>A0A936Z7P8_9HYPH</name>
<dbReference type="PANTHER" id="PTHR36505:SF1">
    <property type="entry name" value="BLR1072 PROTEIN"/>
    <property type="match status" value="1"/>
</dbReference>
<evidence type="ECO:0000256" key="1">
    <source>
        <dbReference type="SAM" id="MobiDB-lite"/>
    </source>
</evidence>
<dbReference type="EMBL" id="JAEQMY010000008">
    <property type="protein sequence ID" value="MBL0403807.1"/>
    <property type="molecule type" value="Genomic_DNA"/>
</dbReference>
<gene>
    <name evidence="4" type="ORF">JKG68_07515</name>
</gene>
<comment type="caution">
    <text evidence="4">The sequence shown here is derived from an EMBL/GenBank/DDBJ whole genome shotgun (WGS) entry which is preliminary data.</text>
</comment>
<feature type="chain" id="PRO_5036898776" evidence="2">
    <location>
        <begin position="23"/>
        <end position="209"/>
    </location>
</feature>
<protein>
    <submittedName>
        <fullName evidence="4">PRC-barrel domain-containing protein</fullName>
    </submittedName>
</protein>
<evidence type="ECO:0000256" key="2">
    <source>
        <dbReference type="SAM" id="SignalP"/>
    </source>
</evidence>
<feature type="signal peptide" evidence="2">
    <location>
        <begin position="1"/>
        <end position="22"/>
    </location>
</feature>
<evidence type="ECO:0000259" key="3">
    <source>
        <dbReference type="Pfam" id="PF05239"/>
    </source>
</evidence>
<dbReference type="Proteomes" id="UP000605848">
    <property type="component" value="Unassembled WGS sequence"/>
</dbReference>
<dbReference type="Pfam" id="PF05239">
    <property type="entry name" value="PRC"/>
    <property type="match status" value="1"/>
</dbReference>
<dbReference type="PANTHER" id="PTHR36505">
    <property type="entry name" value="BLR1072 PROTEIN"/>
    <property type="match status" value="1"/>
</dbReference>
<feature type="compositionally biased region" description="Low complexity" evidence="1">
    <location>
        <begin position="136"/>
        <end position="150"/>
    </location>
</feature>
<keyword evidence="5" id="KW-1185">Reference proteome</keyword>
<feature type="compositionally biased region" description="Polar residues" evidence="1">
    <location>
        <begin position="152"/>
        <end position="161"/>
    </location>
</feature>
<dbReference type="InterPro" id="IPR011033">
    <property type="entry name" value="PRC_barrel-like_sf"/>
</dbReference>
<dbReference type="RefSeq" id="WP_202057591.1">
    <property type="nucleotide sequence ID" value="NZ_JBHSMN010000081.1"/>
</dbReference>
<accession>A0A936Z7P8</accession>
<reference evidence="4" key="1">
    <citation type="submission" date="2021-01" db="EMBL/GenBank/DDBJ databases">
        <title>Microvirga sp.</title>
        <authorList>
            <person name="Kim M.K."/>
        </authorList>
    </citation>
    <scope>NUCLEOTIDE SEQUENCE</scope>
    <source>
        <strain evidence="4">5420S-16</strain>
    </source>
</reference>
<proteinExistence type="predicted"/>
<evidence type="ECO:0000313" key="4">
    <source>
        <dbReference type="EMBL" id="MBL0403807.1"/>
    </source>
</evidence>
<organism evidence="4 5">
    <name type="scientific">Microvirga aerilata</name>
    <dbReference type="NCBI Taxonomy" id="670292"/>
    <lineage>
        <taxon>Bacteria</taxon>
        <taxon>Pseudomonadati</taxon>
        <taxon>Pseudomonadota</taxon>
        <taxon>Alphaproteobacteria</taxon>
        <taxon>Hyphomicrobiales</taxon>
        <taxon>Methylobacteriaceae</taxon>
        <taxon>Microvirga</taxon>
    </lineage>
</organism>
<dbReference type="Gene3D" id="2.30.30.240">
    <property type="entry name" value="PRC-barrel domain"/>
    <property type="match status" value="1"/>
</dbReference>
<evidence type="ECO:0000313" key="5">
    <source>
        <dbReference type="Proteomes" id="UP000605848"/>
    </source>
</evidence>